<reference evidence="2" key="1">
    <citation type="submission" date="2024-03" db="EMBL/GenBank/DDBJ databases">
        <title>Diverse circular DNA viruses in blood, oral, and fecal samples of captive lemurs.</title>
        <authorList>
            <person name="Paietta E.N."/>
            <person name="Kraberger S."/>
            <person name="Lund M.C."/>
            <person name="Custer J.M."/>
            <person name="Vargas K.M."/>
            <person name="Ehmke E.E."/>
            <person name="Yoder A.D."/>
            <person name="Varsani A."/>
        </authorList>
    </citation>
    <scope>NUCLEOTIDE SEQUENCE</scope>
    <source>
        <strain evidence="1">Duke_24FS_66</strain>
        <strain evidence="2">Duke_26_48</strain>
    </source>
</reference>
<name>A0AAU8B5Y0_9VIRU</name>
<proteinExistence type="predicted"/>
<evidence type="ECO:0000313" key="1">
    <source>
        <dbReference type="EMBL" id="XCD05314.1"/>
    </source>
</evidence>
<dbReference type="EMBL" id="PP511727">
    <property type="protein sequence ID" value="XCD06914.1"/>
    <property type="molecule type" value="Genomic_DNA"/>
</dbReference>
<evidence type="ECO:0000313" key="2">
    <source>
        <dbReference type="EMBL" id="XCD06914.1"/>
    </source>
</evidence>
<protein>
    <submittedName>
        <fullName evidence="2">Uncharacterized protein</fullName>
    </submittedName>
</protein>
<organism evidence="2">
    <name type="scientific">Dulem virus 207</name>
    <dbReference type="NCBI Taxonomy" id="3145684"/>
    <lineage>
        <taxon>Viruses</taxon>
        <taxon>Monodnaviria</taxon>
        <taxon>Sangervirae</taxon>
        <taxon>Phixviricota</taxon>
        <taxon>Malgrandaviricetes</taxon>
        <taxon>Petitvirales</taxon>
        <taxon>Microviridae</taxon>
        <taxon>Microvirus</taxon>
    </lineage>
</organism>
<dbReference type="EMBL" id="PP511544">
    <property type="protein sequence ID" value="XCD05314.1"/>
    <property type="molecule type" value="Genomic_DNA"/>
</dbReference>
<sequence>MLPQNKSWKTCKKCRKPYDCENATFNKYGKDIKISDYVQEGKAGTIARELMDNNDGVMETLKEKMKTLQGSDVVIDMNIDPFTANQIIKAGKVAEKEIMKKAEELRKQKEKEINE</sequence>
<accession>A0AAU8B5Y0</accession>